<name>A0ABZ1L402_STRAH</name>
<keyword evidence="2" id="KW-1185">Reference proteome</keyword>
<reference evidence="1 2" key="1">
    <citation type="submission" date="2022-10" db="EMBL/GenBank/DDBJ databases">
        <title>The complete genomes of actinobacterial strains from the NBC collection.</title>
        <authorList>
            <person name="Joergensen T.S."/>
            <person name="Alvarez Arevalo M."/>
            <person name="Sterndorff E.B."/>
            <person name="Faurdal D."/>
            <person name="Vuksanovic O."/>
            <person name="Mourched A.-S."/>
            <person name="Charusanti P."/>
            <person name="Shaw S."/>
            <person name="Blin K."/>
            <person name="Weber T."/>
        </authorList>
    </citation>
    <scope>NUCLEOTIDE SEQUENCE [LARGE SCALE GENOMIC DNA]</scope>
    <source>
        <strain evidence="1 2">NBC_00156</strain>
    </source>
</reference>
<dbReference type="EMBL" id="CP108164">
    <property type="protein sequence ID" value="WTQ86077.1"/>
    <property type="molecule type" value="Genomic_DNA"/>
</dbReference>
<dbReference type="RefSeq" id="WP_405454796.1">
    <property type="nucleotide sequence ID" value="NZ_CP108164.1"/>
</dbReference>
<accession>A0ABZ1L402</accession>
<protein>
    <recommendedName>
        <fullName evidence="3">ATP-dependent DNA ligase</fullName>
    </recommendedName>
</protein>
<sequence>MEPAVVIEAAVDLTRDNAGRWRHPIRPHRIRTDADVRQVPLFGEDSTPG</sequence>
<evidence type="ECO:0008006" key="3">
    <source>
        <dbReference type="Google" id="ProtNLM"/>
    </source>
</evidence>
<evidence type="ECO:0000313" key="2">
    <source>
        <dbReference type="Proteomes" id="UP001622557"/>
    </source>
</evidence>
<evidence type="ECO:0000313" key="1">
    <source>
        <dbReference type="EMBL" id="WTQ86077.1"/>
    </source>
</evidence>
<dbReference type="GeneID" id="97286255"/>
<gene>
    <name evidence="1" type="ORF">OG350_37450</name>
</gene>
<organism evidence="1 2">
    <name type="scientific">Streptomyces achromogenes</name>
    <dbReference type="NCBI Taxonomy" id="67255"/>
    <lineage>
        <taxon>Bacteria</taxon>
        <taxon>Bacillati</taxon>
        <taxon>Actinomycetota</taxon>
        <taxon>Actinomycetes</taxon>
        <taxon>Kitasatosporales</taxon>
        <taxon>Streptomycetaceae</taxon>
        <taxon>Streptomyces</taxon>
    </lineage>
</organism>
<proteinExistence type="predicted"/>
<dbReference type="Proteomes" id="UP001622557">
    <property type="component" value="Chromosome"/>
</dbReference>